<comment type="similarity">
    <text evidence="1">Belongs to the glycosyl hydrolase 25 family.</text>
</comment>
<dbReference type="GO" id="GO:0016998">
    <property type="term" value="P:cell wall macromolecule catabolic process"/>
    <property type="evidence" value="ECO:0007669"/>
    <property type="project" value="InterPro"/>
</dbReference>
<protein>
    <submittedName>
        <fullName evidence="4">Lyzozyme M1</fullName>
    </submittedName>
</protein>
<dbReference type="Proteomes" id="UP000245021">
    <property type="component" value="Unassembled WGS sequence"/>
</dbReference>
<dbReference type="InterPro" id="IPR017853">
    <property type="entry name" value="GH"/>
</dbReference>
<dbReference type="InterPro" id="IPR043708">
    <property type="entry name" value="DUF5648"/>
</dbReference>
<dbReference type="PANTHER" id="PTHR34135:SF2">
    <property type="entry name" value="LYSOZYME"/>
    <property type="match status" value="1"/>
</dbReference>
<dbReference type="EMBL" id="BFFO01000003">
    <property type="protein sequence ID" value="GBG96536.1"/>
    <property type="molecule type" value="Genomic_DNA"/>
</dbReference>
<evidence type="ECO:0000313" key="4">
    <source>
        <dbReference type="EMBL" id="GBG96536.1"/>
    </source>
</evidence>
<keyword evidence="2" id="KW-0732">Signal</keyword>
<dbReference type="InterPro" id="IPR002053">
    <property type="entry name" value="Glyco_hydro_25"/>
</dbReference>
<gene>
    <name evidence="4" type="ORF">NtB2_00649</name>
</gene>
<dbReference type="OrthoDB" id="9763643at2"/>
<name>A0A2R5HFC4_9LACT</name>
<dbReference type="GO" id="GO:0003796">
    <property type="term" value="F:lysozyme activity"/>
    <property type="evidence" value="ECO:0007669"/>
    <property type="project" value="InterPro"/>
</dbReference>
<evidence type="ECO:0000259" key="3">
    <source>
        <dbReference type="Pfam" id="PF18885"/>
    </source>
</evidence>
<organism evidence="4 5">
    <name type="scientific">Lactococcus termiticola</name>
    <dbReference type="NCBI Taxonomy" id="2169526"/>
    <lineage>
        <taxon>Bacteria</taxon>
        <taxon>Bacillati</taxon>
        <taxon>Bacillota</taxon>
        <taxon>Bacilli</taxon>
        <taxon>Lactobacillales</taxon>
        <taxon>Streptococcaceae</taxon>
        <taxon>Lactococcus</taxon>
    </lineage>
</organism>
<keyword evidence="5" id="KW-1185">Reference proteome</keyword>
<comment type="caution">
    <text evidence="4">The sequence shown here is derived from an EMBL/GenBank/DDBJ whole genome shotgun (WGS) entry which is preliminary data.</text>
</comment>
<accession>A0A2R5HFC4</accession>
<dbReference type="SUPFAM" id="SSF51445">
    <property type="entry name" value="(Trans)glycosidases"/>
    <property type="match status" value="1"/>
</dbReference>
<dbReference type="GO" id="GO:0016052">
    <property type="term" value="P:carbohydrate catabolic process"/>
    <property type="evidence" value="ECO:0007669"/>
    <property type="project" value="TreeGrafter"/>
</dbReference>
<feature type="chain" id="PRO_5039070782" evidence="2">
    <location>
        <begin position="26"/>
        <end position="384"/>
    </location>
</feature>
<dbReference type="Gene3D" id="3.20.20.80">
    <property type="entry name" value="Glycosidases"/>
    <property type="match status" value="1"/>
</dbReference>
<dbReference type="Pfam" id="PF18885">
    <property type="entry name" value="DUF5648"/>
    <property type="match status" value="1"/>
</dbReference>
<dbReference type="PANTHER" id="PTHR34135">
    <property type="entry name" value="LYSOZYME"/>
    <property type="match status" value="1"/>
</dbReference>
<evidence type="ECO:0000256" key="2">
    <source>
        <dbReference type="SAM" id="SignalP"/>
    </source>
</evidence>
<proteinExistence type="inferred from homology"/>
<evidence type="ECO:0000256" key="1">
    <source>
        <dbReference type="ARBA" id="ARBA00010646"/>
    </source>
</evidence>
<dbReference type="GO" id="GO:0009253">
    <property type="term" value="P:peptidoglycan catabolic process"/>
    <property type="evidence" value="ECO:0007669"/>
    <property type="project" value="InterPro"/>
</dbReference>
<sequence length="384" mass="43068">MKAKNTLFIAVASLLLILEAFPIKAEALSPANLSSNDNSLPRRDAVDIASYQSWMTQADFNSLKASGVKSIVVKISEGNYYINPYAKSQIDMAKSAGLNIAVYHYARFDYSNNPTQEGNYFASATKALGLPVSTVMIEDAEQDGYNGNWTIASQQFAQALRNNGFKKPRYYTSQSWLASGIMDASILGASNIWVAQYLYGKPSASRLQNAAYGAWQYSSQMYFQGTANLQRHPLDVSIDYQNFFGRLQPVIPAQERAVYRLYNPDNHDHLYTSNKTEAQQLADSGWDYEGIAWKTAKSNGQPVYRLYSPSAAYHFYTASKVEKDALEGRGWRAEGFGFYVDGSSPVYRSYEPGTGQHLFTKDAYEHGKLLRRAWRDEGLAWRAD</sequence>
<reference evidence="4 5" key="1">
    <citation type="journal article" date="2018" name="Genome Announc.">
        <title>Draft Genome Sequence of Lactococcus sp. Strain NtB2 (JCM 32569), Isolated from the Gut of the Higher Termite Nasutitermes takasagoensis.</title>
        <authorList>
            <person name="Noda S."/>
            <person name="Aihara C."/>
            <person name="Yuki M."/>
            <person name="Ohkuma M."/>
        </authorList>
    </citation>
    <scope>NUCLEOTIDE SEQUENCE [LARGE SCALE GENOMIC DNA]</scope>
    <source>
        <strain evidence="4 5">NtB2</strain>
    </source>
</reference>
<dbReference type="Pfam" id="PF01183">
    <property type="entry name" value="Glyco_hydro_25"/>
    <property type="match status" value="1"/>
</dbReference>
<feature type="signal peptide" evidence="2">
    <location>
        <begin position="1"/>
        <end position="25"/>
    </location>
</feature>
<dbReference type="RefSeq" id="WP_109245508.1">
    <property type="nucleotide sequence ID" value="NZ_BFFO01000003.1"/>
</dbReference>
<evidence type="ECO:0000313" key="5">
    <source>
        <dbReference type="Proteomes" id="UP000245021"/>
    </source>
</evidence>
<dbReference type="AlphaFoldDB" id="A0A2R5HFC4"/>
<dbReference type="PROSITE" id="PS51904">
    <property type="entry name" value="GLYCOSYL_HYDROL_F25_2"/>
    <property type="match status" value="1"/>
</dbReference>
<feature type="domain" description="DUF5648" evidence="3">
    <location>
        <begin position="258"/>
        <end position="382"/>
    </location>
</feature>